<dbReference type="EMBL" id="CP070968">
    <property type="protein sequence ID" value="QSF54014.1"/>
    <property type="molecule type" value="Genomic_DNA"/>
</dbReference>
<evidence type="ECO:0000256" key="1">
    <source>
        <dbReference type="ARBA" id="ARBA00004167"/>
    </source>
</evidence>
<reference evidence="8 9" key="1">
    <citation type="submission" date="2021-02" db="EMBL/GenBank/DDBJ databases">
        <title>Brevundimonas sp. CS1 genome sequence.</title>
        <authorList>
            <person name="Lee K."/>
            <person name="Choi Y.-J."/>
            <person name="Son H.-R."/>
        </authorList>
    </citation>
    <scope>NUCLEOTIDE SEQUENCE [LARGE SCALE GENOMIC DNA]</scope>
    <source>
        <strain evidence="8 9">CS1</strain>
    </source>
</reference>
<sequence length="410" mass="44239">MRAILFGLGLTLTTTSALANTTDQATQPLGTSPVRIDSVRRGERTIEPTLLQIPTTEVTCDGATIGPAYADDLRIESTRHYSNDGSVLQKPEVVLNFAVDETGRTRDIRPASMADPIDEIIIPARIPSDQEQAALAAWRFAGGPRSNCRLTIRYIAKPVAEASRNDLLRYFAVTRTRGPLRDAVAARLAGPDANCGGDRRGGRSPRTVSHPDDRIGQRPPPGGRSWTVLRWDVDAEGRAVDVETLGSSGDAAFDAETRRAVSNTIVQGGVPLKGCVFNFHRGGDRLPAPDLPEREDDPLQNCPAEVRSRFQARGAPDSFPVAFRERGIEGWALVRFDLATWGQVGNVQIIDAQPAAAFGDSGRRTVQSGRAEPSNTFGVRCVVPVRYVLPTNPVSGEPVRGDRSDDSAAD</sequence>
<organism evidence="8 9">
    <name type="scientific">Brevundimonas fontaquae</name>
    <dbReference type="NCBI Taxonomy" id="2813778"/>
    <lineage>
        <taxon>Bacteria</taxon>
        <taxon>Pseudomonadati</taxon>
        <taxon>Pseudomonadota</taxon>
        <taxon>Alphaproteobacteria</taxon>
        <taxon>Caulobacterales</taxon>
        <taxon>Caulobacteraceae</taxon>
        <taxon>Brevundimonas</taxon>
    </lineage>
</organism>
<evidence type="ECO:0000256" key="2">
    <source>
        <dbReference type="ARBA" id="ARBA00022692"/>
    </source>
</evidence>
<feature type="chain" id="PRO_5045069024" evidence="6">
    <location>
        <begin position="20"/>
        <end position="410"/>
    </location>
</feature>
<dbReference type="InterPro" id="IPR006260">
    <property type="entry name" value="TonB/TolA_C"/>
</dbReference>
<evidence type="ECO:0000256" key="4">
    <source>
        <dbReference type="ARBA" id="ARBA00023136"/>
    </source>
</evidence>
<evidence type="ECO:0000259" key="7">
    <source>
        <dbReference type="PROSITE" id="PS52015"/>
    </source>
</evidence>
<feature type="region of interest" description="Disordered" evidence="5">
    <location>
        <begin position="191"/>
        <end position="225"/>
    </location>
</feature>
<evidence type="ECO:0000256" key="5">
    <source>
        <dbReference type="SAM" id="MobiDB-lite"/>
    </source>
</evidence>
<dbReference type="Gene3D" id="3.30.2420.10">
    <property type="entry name" value="TonB"/>
    <property type="match status" value="1"/>
</dbReference>
<dbReference type="RefSeq" id="WP_205681598.1">
    <property type="nucleotide sequence ID" value="NZ_CP070968.1"/>
</dbReference>
<dbReference type="Proteomes" id="UP000662957">
    <property type="component" value="Chromosome"/>
</dbReference>
<protein>
    <submittedName>
        <fullName evidence="8">TonB family protein</fullName>
    </submittedName>
</protein>
<dbReference type="SUPFAM" id="SSF74653">
    <property type="entry name" value="TolA/TonB C-terminal domain"/>
    <property type="match status" value="2"/>
</dbReference>
<keyword evidence="3" id="KW-1133">Transmembrane helix</keyword>
<dbReference type="PROSITE" id="PS52015">
    <property type="entry name" value="TONB_CTD"/>
    <property type="match status" value="1"/>
</dbReference>
<evidence type="ECO:0000256" key="3">
    <source>
        <dbReference type="ARBA" id="ARBA00022989"/>
    </source>
</evidence>
<feature type="signal peptide" evidence="6">
    <location>
        <begin position="1"/>
        <end position="19"/>
    </location>
</feature>
<accession>A0ABX7LPE7</accession>
<proteinExistence type="predicted"/>
<comment type="subcellular location">
    <subcellularLocation>
        <location evidence="1">Membrane</location>
        <topology evidence="1">Single-pass membrane protein</topology>
    </subcellularLocation>
</comment>
<dbReference type="NCBIfam" id="TIGR01352">
    <property type="entry name" value="tonB_Cterm"/>
    <property type="match status" value="1"/>
</dbReference>
<gene>
    <name evidence="8" type="ORF">JX001_14855</name>
</gene>
<feature type="domain" description="TonB C-terminal" evidence="7">
    <location>
        <begin position="304"/>
        <end position="396"/>
    </location>
</feature>
<evidence type="ECO:0000313" key="8">
    <source>
        <dbReference type="EMBL" id="QSF54014.1"/>
    </source>
</evidence>
<evidence type="ECO:0000313" key="9">
    <source>
        <dbReference type="Proteomes" id="UP000662957"/>
    </source>
</evidence>
<name>A0ABX7LPE7_9CAUL</name>
<dbReference type="Pfam" id="PF03544">
    <property type="entry name" value="TonB_C"/>
    <property type="match status" value="1"/>
</dbReference>
<dbReference type="InterPro" id="IPR037682">
    <property type="entry name" value="TonB_C"/>
</dbReference>
<keyword evidence="6" id="KW-0732">Signal</keyword>
<keyword evidence="2" id="KW-0812">Transmembrane</keyword>
<keyword evidence="4" id="KW-0472">Membrane</keyword>
<evidence type="ECO:0000256" key="6">
    <source>
        <dbReference type="SAM" id="SignalP"/>
    </source>
</evidence>
<keyword evidence="9" id="KW-1185">Reference proteome</keyword>